<dbReference type="EMBL" id="VUJX02000001">
    <property type="protein sequence ID" value="KAL0943337.1"/>
    <property type="molecule type" value="Genomic_DNA"/>
</dbReference>
<proteinExistence type="predicted"/>
<evidence type="ECO:0000313" key="2">
    <source>
        <dbReference type="Proteomes" id="UP000805649"/>
    </source>
</evidence>
<name>A0ACC3ZGQ7_COLTU</name>
<comment type="caution">
    <text evidence="1">The sequence shown here is derived from an EMBL/GenBank/DDBJ whole genome shotgun (WGS) entry which is preliminary data.</text>
</comment>
<reference evidence="1 2" key="1">
    <citation type="journal article" date="2020" name="Phytopathology">
        <title>Genome Sequence Resources of Colletotrichum truncatum, C. plurivorum, C. musicola, and C. sojae: Four Species Pathogenic to Soybean (Glycine max).</title>
        <authorList>
            <person name="Rogerio F."/>
            <person name="Boufleur T.R."/>
            <person name="Ciampi-Guillardi M."/>
            <person name="Sukno S.A."/>
            <person name="Thon M.R."/>
            <person name="Massola Junior N.S."/>
            <person name="Baroncelli R."/>
        </authorList>
    </citation>
    <scope>NUCLEOTIDE SEQUENCE [LARGE SCALE GENOMIC DNA]</scope>
    <source>
        <strain evidence="1 2">CMES1059</strain>
    </source>
</reference>
<keyword evidence="1" id="KW-0413">Isomerase</keyword>
<gene>
    <name evidence="1" type="ORF">CTRU02_201223</name>
</gene>
<evidence type="ECO:0000313" key="1">
    <source>
        <dbReference type="EMBL" id="KAL0943337.1"/>
    </source>
</evidence>
<organism evidence="1 2">
    <name type="scientific">Colletotrichum truncatum</name>
    <name type="common">Anthracnose fungus</name>
    <name type="synonym">Colletotrichum capsici</name>
    <dbReference type="NCBI Taxonomy" id="5467"/>
    <lineage>
        <taxon>Eukaryota</taxon>
        <taxon>Fungi</taxon>
        <taxon>Dikarya</taxon>
        <taxon>Ascomycota</taxon>
        <taxon>Pezizomycotina</taxon>
        <taxon>Sordariomycetes</taxon>
        <taxon>Hypocreomycetidae</taxon>
        <taxon>Glomerellales</taxon>
        <taxon>Glomerellaceae</taxon>
        <taxon>Colletotrichum</taxon>
        <taxon>Colletotrichum truncatum species complex</taxon>
    </lineage>
</organism>
<keyword evidence="2" id="KW-1185">Reference proteome</keyword>
<protein>
    <submittedName>
        <fullName evidence="1">Triosephosphate isomerase 2</fullName>
    </submittedName>
</protein>
<sequence length="258" mass="27431">MASLRPRRLIGVSTKMYLSFANTQSYITALLESIRRDPSAANQVDVFVLLDYVSLIPAISQVERDPVGSLLVGAQDCAAEDEGAFTGQVSPKVLAEAGCKMVMVGHAERRRMFGETDELVARKAAAAARNGMIPLVCVGERTRGGQVSDAVEFCRTQVEAVLASVADTSEVILAYEPVWAIGAQEPAGKEYVVEVAAGIRKLECVVSRKGSVRIVYGGSAGPGLFEGVKEGVDGLFLARFGLDVERFWGTVGEVATAS</sequence>
<dbReference type="Proteomes" id="UP000805649">
    <property type="component" value="Unassembled WGS sequence"/>
</dbReference>
<accession>A0ACC3ZGQ7</accession>